<sequence length="148" mass="16930">MVGNYEAGKDKEASFLVSDNWPQIYNQENRKPLLCRRSNTLLILVVSSEPILLIVKNKILREPLLFSPILLLMMLLFPLVHHTLKPKALVDLPARGLQRTTFYIFTTVYIKKFKKSKGGKWDLNKLGKKGSLLLCNGDNTLQYTIPQC</sequence>
<keyword evidence="1" id="KW-1133">Transmembrane helix</keyword>
<comment type="caution">
    <text evidence="2">The sequence shown here is derived from an EMBL/GenBank/DDBJ whole genome shotgun (WGS) entry which is preliminary data.</text>
</comment>
<evidence type="ECO:0000256" key="1">
    <source>
        <dbReference type="SAM" id="Phobius"/>
    </source>
</evidence>
<gene>
    <name evidence="2" type="ORF">PVK06_033751</name>
</gene>
<feature type="transmembrane region" description="Helical" evidence="1">
    <location>
        <begin position="65"/>
        <end position="84"/>
    </location>
</feature>
<protein>
    <submittedName>
        <fullName evidence="2">Uncharacterized protein</fullName>
    </submittedName>
</protein>
<dbReference type="Proteomes" id="UP001358586">
    <property type="component" value="Chromosome 10"/>
</dbReference>
<keyword evidence="1" id="KW-0472">Membrane</keyword>
<proteinExistence type="predicted"/>
<organism evidence="2 3">
    <name type="scientific">Gossypium arboreum</name>
    <name type="common">Tree cotton</name>
    <name type="synonym">Gossypium nanking</name>
    <dbReference type="NCBI Taxonomy" id="29729"/>
    <lineage>
        <taxon>Eukaryota</taxon>
        <taxon>Viridiplantae</taxon>
        <taxon>Streptophyta</taxon>
        <taxon>Embryophyta</taxon>
        <taxon>Tracheophyta</taxon>
        <taxon>Spermatophyta</taxon>
        <taxon>Magnoliopsida</taxon>
        <taxon>eudicotyledons</taxon>
        <taxon>Gunneridae</taxon>
        <taxon>Pentapetalae</taxon>
        <taxon>rosids</taxon>
        <taxon>malvids</taxon>
        <taxon>Malvales</taxon>
        <taxon>Malvaceae</taxon>
        <taxon>Malvoideae</taxon>
        <taxon>Gossypium</taxon>
    </lineage>
</organism>
<accession>A0ABR0ND92</accession>
<name>A0ABR0ND92_GOSAR</name>
<keyword evidence="1" id="KW-0812">Transmembrane</keyword>
<dbReference type="EMBL" id="JARKNE010000010">
    <property type="protein sequence ID" value="KAK5792636.1"/>
    <property type="molecule type" value="Genomic_DNA"/>
</dbReference>
<evidence type="ECO:0000313" key="2">
    <source>
        <dbReference type="EMBL" id="KAK5792636.1"/>
    </source>
</evidence>
<reference evidence="2 3" key="1">
    <citation type="submission" date="2023-03" db="EMBL/GenBank/DDBJ databases">
        <title>WGS of Gossypium arboreum.</title>
        <authorList>
            <person name="Yu D."/>
        </authorList>
    </citation>
    <scope>NUCLEOTIDE SEQUENCE [LARGE SCALE GENOMIC DNA]</scope>
    <source>
        <tissue evidence="2">Leaf</tissue>
    </source>
</reference>
<evidence type="ECO:0000313" key="3">
    <source>
        <dbReference type="Proteomes" id="UP001358586"/>
    </source>
</evidence>
<keyword evidence="3" id="KW-1185">Reference proteome</keyword>